<dbReference type="PROSITE" id="PS51007">
    <property type="entry name" value="CYTC"/>
    <property type="match status" value="1"/>
</dbReference>
<gene>
    <name evidence="7" type="ORF">PXH66_14545</name>
</gene>
<evidence type="ECO:0000256" key="1">
    <source>
        <dbReference type="ARBA" id="ARBA00022617"/>
    </source>
</evidence>
<keyword evidence="5" id="KW-1133">Transmembrane helix</keyword>
<dbReference type="Gene3D" id="6.10.280.130">
    <property type="match status" value="1"/>
</dbReference>
<evidence type="ECO:0000256" key="4">
    <source>
        <dbReference type="PROSITE-ProRule" id="PRU00433"/>
    </source>
</evidence>
<dbReference type="GO" id="GO:0020037">
    <property type="term" value="F:heme binding"/>
    <property type="evidence" value="ECO:0007669"/>
    <property type="project" value="InterPro"/>
</dbReference>
<dbReference type="KEGG" id="slom:PXH66_14545"/>
<evidence type="ECO:0000313" key="7">
    <source>
        <dbReference type="EMBL" id="WED63553.1"/>
    </source>
</evidence>
<keyword evidence="3 4" id="KW-0408">Iron</keyword>
<keyword evidence="5" id="KW-0812">Transmembrane</keyword>
<dbReference type="Pfam" id="PF13442">
    <property type="entry name" value="Cytochrome_CBB3"/>
    <property type="match status" value="1"/>
</dbReference>
<keyword evidence="2 4" id="KW-0479">Metal-binding</keyword>
<feature type="domain" description="Cytochrome c" evidence="6">
    <location>
        <begin position="96"/>
        <end position="181"/>
    </location>
</feature>
<evidence type="ECO:0000256" key="5">
    <source>
        <dbReference type="SAM" id="Phobius"/>
    </source>
</evidence>
<organism evidence="7 8">
    <name type="scientific">Synoicihabitans lomoniglobus</name>
    <dbReference type="NCBI Taxonomy" id="2909285"/>
    <lineage>
        <taxon>Bacteria</taxon>
        <taxon>Pseudomonadati</taxon>
        <taxon>Verrucomicrobiota</taxon>
        <taxon>Opitutia</taxon>
        <taxon>Opitutales</taxon>
        <taxon>Opitutaceae</taxon>
        <taxon>Synoicihabitans</taxon>
    </lineage>
</organism>
<keyword evidence="8" id="KW-1185">Reference proteome</keyword>
<keyword evidence="5" id="KW-0472">Membrane</keyword>
<dbReference type="EMBL" id="CP119075">
    <property type="protein sequence ID" value="WED63553.1"/>
    <property type="molecule type" value="Genomic_DNA"/>
</dbReference>
<dbReference type="Gene3D" id="1.10.760.10">
    <property type="entry name" value="Cytochrome c-like domain"/>
    <property type="match status" value="1"/>
</dbReference>
<dbReference type="InterPro" id="IPR038414">
    <property type="entry name" value="CcoP_N_sf"/>
</dbReference>
<dbReference type="InterPro" id="IPR032858">
    <property type="entry name" value="CcoP_N"/>
</dbReference>
<dbReference type="GO" id="GO:0046872">
    <property type="term" value="F:metal ion binding"/>
    <property type="evidence" value="ECO:0007669"/>
    <property type="project" value="UniProtKB-KW"/>
</dbReference>
<dbReference type="AlphaFoldDB" id="A0AAE9ZYI5"/>
<reference evidence="7" key="1">
    <citation type="submission" date="2023-03" db="EMBL/GenBank/DDBJ databases">
        <title>Lomoglobus Profundus gen. nov., sp. nov., a novel member of the phylum Verrucomicrobia, isolated from deep-marine sediment of South China Sea.</title>
        <authorList>
            <person name="Ahmad T."/>
            <person name="Ishaq S.E."/>
            <person name="Wang F."/>
        </authorList>
    </citation>
    <scope>NUCLEOTIDE SEQUENCE</scope>
    <source>
        <strain evidence="7">LMO-M01</strain>
    </source>
</reference>
<proteinExistence type="predicted"/>
<dbReference type="InterPro" id="IPR009056">
    <property type="entry name" value="Cyt_c-like_dom"/>
</dbReference>
<dbReference type="Pfam" id="PF14715">
    <property type="entry name" value="FixP_N"/>
    <property type="match status" value="1"/>
</dbReference>
<evidence type="ECO:0000256" key="2">
    <source>
        <dbReference type="ARBA" id="ARBA00022723"/>
    </source>
</evidence>
<accession>A0AAE9ZYI5</accession>
<sequence>MSDSDKPETPEEGSTRHHVYDGIEEFNKRLPNWWLFTLYGAIVFSIGYWFYYAQSGVPVEDGPRVEAEIARIQAIKMSSNVVIDDPHLWEMSRNAVFIAGGEETYQSLCAACHLPSLRGKSESPAAIGPDLTDGEWIHGAEPINVYHVVDAGVLEKGMPAWGPVLGTEKTAQVVAFILSHHQAP</sequence>
<dbReference type="SUPFAM" id="SSF46626">
    <property type="entry name" value="Cytochrome c"/>
    <property type="match status" value="1"/>
</dbReference>
<evidence type="ECO:0000313" key="8">
    <source>
        <dbReference type="Proteomes" id="UP001218638"/>
    </source>
</evidence>
<dbReference type="InterPro" id="IPR036909">
    <property type="entry name" value="Cyt_c-like_dom_sf"/>
</dbReference>
<dbReference type="Proteomes" id="UP001218638">
    <property type="component" value="Chromosome"/>
</dbReference>
<dbReference type="GO" id="GO:0009055">
    <property type="term" value="F:electron transfer activity"/>
    <property type="evidence" value="ECO:0007669"/>
    <property type="project" value="InterPro"/>
</dbReference>
<dbReference type="RefSeq" id="WP_330929761.1">
    <property type="nucleotide sequence ID" value="NZ_CP119075.1"/>
</dbReference>
<evidence type="ECO:0000256" key="3">
    <source>
        <dbReference type="ARBA" id="ARBA00023004"/>
    </source>
</evidence>
<protein>
    <submittedName>
        <fullName evidence="7">Cbb3-type cytochrome c oxidase N-terminal domain-containing protein</fullName>
    </submittedName>
</protein>
<evidence type="ECO:0000259" key="6">
    <source>
        <dbReference type="PROSITE" id="PS51007"/>
    </source>
</evidence>
<keyword evidence="1 4" id="KW-0349">Heme</keyword>
<feature type="transmembrane region" description="Helical" evidence="5">
    <location>
        <begin position="33"/>
        <end position="51"/>
    </location>
</feature>
<name>A0AAE9ZYI5_9BACT</name>